<feature type="non-terminal residue" evidence="1">
    <location>
        <position position="112"/>
    </location>
</feature>
<name>A0A1B6H4N0_9HEMI</name>
<accession>A0A1B6H4N0</accession>
<reference evidence="1" key="1">
    <citation type="submission" date="2015-11" db="EMBL/GenBank/DDBJ databases">
        <title>De novo transcriptome assembly of four potential Pierce s Disease insect vectors from Arizona vineyards.</title>
        <authorList>
            <person name="Tassone E.E."/>
        </authorList>
    </citation>
    <scope>NUCLEOTIDE SEQUENCE</scope>
</reference>
<sequence length="112" mass="13243">KWLTNDIVNLCKEKRELYQLLKENCENRQIQCQYNKCKLTLKNKIKLAKLEYNNNKISQSDNISKATWSVVNQELGNTRYHSKLDIEVNVGEDRFLQGCDAANYLNKHFLDF</sequence>
<evidence type="ECO:0000313" key="1">
    <source>
        <dbReference type="EMBL" id="JAS69618.1"/>
    </source>
</evidence>
<gene>
    <name evidence="1" type="ORF">g.44527</name>
</gene>
<evidence type="ECO:0008006" key="2">
    <source>
        <dbReference type="Google" id="ProtNLM"/>
    </source>
</evidence>
<feature type="non-terminal residue" evidence="1">
    <location>
        <position position="1"/>
    </location>
</feature>
<proteinExistence type="predicted"/>
<protein>
    <recommendedName>
        <fullName evidence="2">Reverse transcriptase domain-containing protein</fullName>
    </recommendedName>
</protein>
<organism evidence="1">
    <name type="scientific">Cuerna arida</name>
    <dbReference type="NCBI Taxonomy" id="1464854"/>
    <lineage>
        <taxon>Eukaryota</taxon>
        <taxon>Metazoa</taxon>
        <taxon>Ecdysozoa</taxon>
        <taxon>Arthropoda</taxon>
        <taxon>Hexapoda</taxon>
        <taxon>Insecta</taxon>
        <taxon>Pterygota</taxon>
        <taxon>Neoptera</taxon>
        <taxon>Paraneoptera</taxon>
        <taxon>Hemiptera</taxon>
        <taxon>Auchenorrhyncha</taxon>
        <taxon>Membracoidea</taxon>
        <taxon>Cicadellidae</taxon>
        <taxon>Cicadellinae</taxon>
        <taxon>Proconiini</taxon>
        <taxon>Cuerna</taxon>
    </lineage>
</organism>
<dbReference type="EMBL" id="GECZ01000151">
    <property type="protein sequence ID" value="JAS69618.1"/>
    <property type="molecule type" value="Transcribed_RNA"/>
</dbReference>
<dbReference type="AlphaFoldDB" id="A0A1B6H4N0"/>